<sequence>IDEPIPSERLIDENPDMKDELRRPMMLIISARRK</sequence>
<keyword evidence="2" id="KW-1185">Reference proteome</keyword>
<dbReference type="Proteomes" id="UP000294802">
    <property type="component" value="Unassembled WGS sequence"/>
</dbReference>
<organism evidence="1 2">
    <name type="scientific">Macrococcus lamae</name>
    <dbReference type="NCBI Taxonomy" id="198484"/>
    <lineage>
        <taxon>Bacteria</taxon>
        <taxon>Bacillati</taxon>
        <taxon>Bacillota</taxon>
        <taxon>Bacilli</taxon>
        <taxon>Bacillales</taxon>
        <taxon>Staphylococcaceae</taxon>
        <taxon>Macrococcus</taxon>
    </lineage>
</organism>
<dbReference type="EMBL" id="SCWB01000072">
    <property type="protein sequence ID" value="TDM04776.1"/>
    <property type="molecule type" value="Genomic_DNA"/>
</dbReference>
<name>A0A4R6BRV8_9STAP</name>
<dbReference type="AlphaFoldDB" id="A0A4R6BRV8"/>
<protein>
    <submittedName>
        <fullName evidence="1">SAM-dependent methyltransferase</fullName>
    </submittedName>
</protein>
<gene>
    <name evidence="1" type="ORF">ERX29_10925</name>
</gene>
<feature type="non-terminal residue" evidence="1">
    <location>
        <position position="1"/>
    </location>
</feature>
<reference evidence="1 2" key="1">
    <citation type="submission" date="2019-01" db="EMBL/GenBank/DDBJ databases">
        <title>Draft genome sequences of the type strains of six Macrococcus species.</title>
        <authorList>
            <person name="Mazhar S."/>
            <person name="Altermann E."/>
            <person name="Hill C."/>
            <person name="Mcauliffe O."/>
        </authorList>
    </citation>
    <scope>NUCLEOTIDE SEQUENCE [LARGE SCALE GENOMIC DNA]</scope>
    <source>
        <strain evidence="1 2">CCM4815</strain>
    </source>
</reference>
<accession>A0A4R6BRV8</accession>
<comment type="caution">
    <text evidence="1">The sequence shown here is derived from an EMBL/GenBank/DDBJ whole genome shotgun (WGS) entry which is preliminary data.</text>
</comment>
<dbReference type="GO" id="GO:0032259">
    <property type="term" value="P:methylation"/>
    <property type="evidence" value="ECO:0007669"/>
    <property type="project" value="UniProtKB-KW"/>
</dbReference>
<evidence type="ECO:0000313" key="2">
    <source>
        <dbReference type="Proteomes" id="UP000294802"/>
    </source>
</evidence>
<proteinExistence type="predicted"/>
<keyword evidence="1" id="KW-0489">Methyltransferase</keyword>
<dbReference type="GO" id="GO:0008168">
    <property type="term" value="F:methyltransferase activity"/>
    <property type="evidence" value="ECO:0007669"/>
    <property type="project" value="UniProtKB-KW"/>
</dbReference>
<keyword evidence="1" id="KW-0808">Transferase</keyword>
<evidence type="ECO:0000313" key="1">
    <source>
        <dbReference type="EMBL" id="TDM04776.1"/>
    </source>
</evidence>